<dbReference type="GO" id="GO:0005778">
    <property type="term" value="C:peroxisomal membrane"/>
    <property type="evidence" value="ECO:0007669"/>
    <property type="project" value="UniProtKB-SubCell"/>
</dbReference>
<dbReference type="PANTHER" id="PTHR12652:SF19">
    <property type="entry name" value="PEROXISOMAL BIOGENESIS FACTOR 11"/>
    <property type="match status" value="1"/>
</dbReference>
<protein>
    <submittedName>
        <fullName evidence="6">Uncharacterized protein</fullName>
    </submittedName>
</protein>
<evidence type="ECO:0000256" key="5">
    <source>
        <dbReference type="SAM" id="MobiDB-lite"/>
    </source>
</evidence>
<keyword evidence="2" id="KW-0472">Membrane</keyword>
<dbReference type="Pfam" id="PF05648">
    <property type="entry name" value="PEX11"/>
    <property type="match status" value="1"/>
</dbReference>
<evidence type="ECO:0000313" key="6">
    <source>
        <dbReference type="EMBL" id="KAJ3485345.1"/>
    </source>
</evidence>
<name>A0AAD5V5P1_9APHY</name>
<evidence type="ECO:0000256" key="2">
    <source>
        <dbReference type="ARBA" id="ARBA00023136"/>
    </source>
</evidence>
<gene>
    <name evidence="6" type="ORF">NLI96_g5017</name>
</gene>
<proteinExistence type="predicted"/>
<evidence type="ECO:0000256" key="4">
    <source>
        <dbReference type="ARBA" id="ARBA00046271"/>
    </source>
</evidence>
<dbReference type="EMBL" id="JANAWD010000156">
    <property type="protein sequence ID" value="KAJ3485345.1"/>
    <property type="molecule type" value="Genomic_DNA"/>
</dbReference>
<feature type="compositionally biased region" description="Polar residues" evidence="5">
    <location>
        <begin position="290"/>
        <end position="300"/>
    </location>
</feature>
<dbReference type="InterPro" id="IPR008733">
    <property type="entry name" value="PEX11"/>
</dbReference>
<dbReference type="Proteomes" id="UP001212997">
    <property type="component" value="Unassembled WGS sequence"/>
</dbReference>
<evidence type="ECO:0000256" key="3">
    <source>
        <dbReference type="ARBA" id="ARBA00023140"/>
    </source>
</evidence>
<comment type="subcellular location">
    <subcellularLocation>
        <location evidence="4">Peroxisome membrane</location>
    </subcellularLocation>
</comment>
<evidence type="ECO:0000313" key="7">
    <source>
        <dbReference type="Proteomes" id="UP001212997"/>
    </source>
</evidence>
<feature type="region of interest" description="Disordered" evidence="5">
    <location>
        <begin position="286"/>
        <end position="305"/>
    </location>
</feature>
<organism evidence="6 7">
    <name type="scientific">Meripilus lineatus</name>
    <dbReference type="NCBI Taxonomy" id="2056292"/>
    <lineage>
        <taxon>Eukaryota</taxon>
        <taxon>Fungi</taxon>
        <taxon>Dikarya</taxon>
        <taxon>Basidiomycota</taxon>
        <taxon>Agaricomycotina</taxon>
        <taxon>Agaricomycetes</taxon>
        <taxon>Polyporales</taxon>
        <taxon>Meripilaceae</taxon>
        <taxon>Meripilus</taxon>
    </lineage>
</organism>
<dbReference type="AlphaFoldDB" id="A0AAD5V5P1"/>
<dbReference type="GO" id="GO:0016559">
    <property type="term" value="P:peroxisome fission"/>
    <property type="evidence" value="ECO:0007669"/>
    <property type="project" value="InterPro"/>
</dbReference>
<evidence type="ECO:0000256" key="1">
    <source>
        <dbReference type="ARBA" id="ARBA00022593"/>
    </source>
</evidence>
<keyword evidence="1" id="KW-0962">Peroxisome biogenesis</keyword>
<accession>A0AAD5V5P1</accession>
<keyword evidence="3" id="KW-0576">Peroxisome</keyword>
<reference evidence="6" key="1">
    <citation type="submission" date="2022-07" db="EMBL/GenBank/DDBJ databases">
        <title>Genome Sequence of Physisporinus lineatus.</title>
        <authorList>
            <person name="Buettner E."/>
        </authorList>
    </citation>
    <scope>NUCLEOTIDE SEQUENCE</scope>
    <source>
        <strain evidence="6">VT162</strain>
    </source>
</reference>
<sequence length="376" mass="42527">MSSISFPNGGQIQFPGSASASAHEMEFFSSFEASADSTFQMNPLSARPPRTSRVSIGSTTYTYDSDFQTSLEQTPKAVEVEVEVQSDDESEQAREDEASGVRKEEIWRELLLTANGRDKSFKLMQYSLRMYLLFHSSVTRGPISRGMKRPPWEASLFKRFETAISGFSLTRKCLIMFNWLSPLNSILAENSLDPYTGKPLKAKSKPLLHTFLHTSPPVLLELVNAISDDVSTFSKLGLVGRKTGERFGQFADWCWFVSTLVNLVENSVERGVILDQQHQVESRLYDESMTGATSKSNPSAQKVDHKELERLQRKDYWIVVTRMKLLMDLIYVSYNVFRLKRAKSSVQTFTGLASAVLSTAKLYDRHKTSLVKSLRH</sequence>
<dbReference type="PANTHER" id="PTHR12652">
    <property type="entry name" value="PEROXISOMAL BIOGENESIS FACTOR 11"/>
    <property type="match status" value="1"/>
</dbReference>
<keyword evidence="7" id="KW-1185">Reference proteome</keyword>
<comment type="caution">
    <text evidence="6">The sequence shown here is derived from an EMBL/GenBank/DDBJ whole genome shotgun (WGS) entry which is preliminary data.</text>
</comment>